<proteinExistence type="predicted"/>
<gene>
    <name evidence="1" type="ORF">BD626DRAFT_542080</name>
</gene>
<organism evidence="1 2">
    <name type="scientific">Schizophyllum amplum</name>
    <dbReference type="NCBI Taxonomy" id="97359"/>
    <lineage>
        <taxon>Eukaryota</taxon>
        <taxon>Fungi</taxon>
        <taxon>Dikarya</taxon>
        <taxon>Basidiomycota</taxon>
        <taxon>Agaricomycotina</taxon>
        <taxon>Agaricomycetes</taxon>
        <taxon>Agaricomycetidae</taxon>
        <taxon>Agaricales</taxon>
        <taxon>Schizophyllaceae</taxon>
        <taxon>Schizophyllum</taxon>
    </lineage>
</organism>
<dbReference type="Pfam" id="PF05327">
    <property type="entry name" value="RRN3"/>
    <property type="match status" value="1"/>
</dbReference>
<accession>A0A550BST4</accession>
<comment type="caution">
    <text evidence="1">The sequence shown here is derived from an EMBL/GenBank/DDBJ whole genome shotgun (WGS) entry which is preliminary data.</text>
</comment>
<dbReference type="OrthoDB" id="26970at2759"/>
<dbReference type="InterPro" id="IPR007991">
    <property type="entry name" value="RNA_pol_I_trans_ini_fac_RRN3"/>
</dbReference>
<dbReference type="AlphaFoldDB" id="A0A550BST4"/>
<dbReference type="GO" id="GO:0006361">
    <property type="term" value="P:transcription initiation at RNA polymerase I promoter"/>
    <property type="evidence" value="ECO:0007669"/>
    <property type="project" value="InterPro"/>
</dbReference>
<dbReference type="GO" id="GO:0001181">
    <property type="term" value="F:RNA polymerase I general transcription initiation factor activity"/>
    <property type="evidence" value="ECO:0007669"/>
    <property type="project" value="InterPro"/>
</dbReference>
<sequence length="177" mass="19916">MSSSPTSSPASSSRTLMIPHAVSAVIRATKESNITSFVICVCFVQLADLICAHLAYNSSRPGSRVQSWFSVAQAAFLSFCFRGRDVLKNEELILDELGSRKEKFALDMLHGVRNAPLNPLHNLHPRVVDDATRASLPVPFAFWGREPAERERRREGREREWERELVNELAVRHCLAT</sequence>
<protein>
    <submittedName>
        <fullName evidence="1">Uncharacterized protein</fullName>
    </submittedName>
</protein>
<evidence type="ECO:0000313" key="2">
    <source>
        <dbReference type="Proteomes" id="UP000320762"/>
    </source>
</evidence>
<evidence type="ECO:0000313" key="1">
    <source>
        <dbReference type="EMBL" id="TRM55607.1"/>
    </source>
</evidence>
<reference evidence="1 2" key="1">
    <citation type="journal article" date="2019" name="New Phytol.">
        <title>Comparative genomics reveals unique wood-decay strategies and fruiting body development in the Schizophyllaceae.</title>
        <authorList>
            <person name="Almasi E."/>
            <person name="Sahu N."/>
            <person name="Krizsan K."/>
            <person name="Balint B."/>
            <person name="Kovacs G.M."/>
            <person name="Kiss B."/>
            <person name="Cseklye J."/>
            <person name="Drula E."/>
            <person name="Henrissat B."/>
            <person name="Nagy I."/>
            <person name="Chovatia M."/>
            <person name="Adam C."/>
            <person name="LaButti K."/>
            <person name="Lipzen A."/>
            <person name="Riley R."/>
            <person name="Grigoriev I.V."/>
            <person name="Nagy L.G."/>
        </authorList>
    </citation>
    <scope>NUCLEOTIDE SEQUENCE [LARGE SCALE GENOMIC DNA]</scope>
    <source>
        <strain evidence="1 2">NL-1724</strain>
    </source>
</reference>
<dbReference type="EMBL" id="VDMD01000107">
    <property type="protein sequence ID" value="TRM55607.1"/>
    <property type="molecule type" value="Genomic_DNA"/>
</dbReference>
<keyword evidence="2" id="KW-1185">Reference proteome</keyword>
<dbReference type="Proteomes" id="UP000320762">
    <property type="component" value="Unassembled WGS sequence"/>
</dbReference>
<name>A0A550BST4_9AGAR</name>